<proteinExistence type="predicted"/>
<dbReference type="InterPro" id="IPR037523">
    <property type="entry name" value="VOC_core"/>
</dbReference>
<dbReference type="Proteomes" id="UP001589896">
    <property type="component" value="Unassembled WGS sequence"/>
</dbReference>
<dbReference type="PROSITE" id="PS51819">
    <property type="entry name" value="VOC"/>
    <property type="match status" value="1"/>
</dbReference>
<dbReference type="SUPFAM" id="SSF54593">
    <property type="entry name" value="Glyoxalase/Bleomycin resistance protein/Dihydroxybiphenyl dioxygenase"/>
    <property type="match status" value="1"/>
</dbReference>
<dbReference type="RefSeq" id="WP_386668599.1">
    <property type="nucleotide sequence ID" value="NZ_JBHLTG010000002.1"/>
</dbReference>
<dbReference type="Pfam" id="PF00903">
    <property type="entry name" value="Glyoxalase"/>
    <property type="match status" value="1"/>
</dbReference>
<name>A0ABV6RNP5_9GAMM</name>
<accession>A0ABV6RNP5</accession>
<evidence type="ECO:0000313" key="2">
    <source>
        <dbReference type="EMBL" id="MFC0678604.1"/>
    </source>
</evidence>
<comment type="caution">
    <text evidence="2">The sequence shown here is derived from an EMBL/GenBank/DDBJ whole genome shotgun (WGS) entry which is preliminary data.</text>
</comment>
<feature type="domain" description="VOC" evidence="1">
    <location>
        <begin position="22"/>
        <end position="141"/>
    </location>
</feature>
<dbReference type="Gene3D" id="3.10.180.10">
    <property type="entry name" value="2,3-Dihydroxybiphenyl 1,2-Dioxygenase, domain 1"/>
    <property type="match status" value="1"/>
</dbReference>
<reference evidence="2 3" key="1">
    <citation type="submission" date="2024-09" db="EMBL/GenBank/DDBJ databases">
        <authorList>
            <person name="Sun Q."/>
            <person name="Mori K."/>
        </authorList>
    </citation>
    <scope>NUCLEOTIDE SEQUENCE [LARGE SCALE GENOMIC DNA]</scope>
    <source>
        <strain evidence="2 3">KCTC 23076</strain>
    </source>
</reference>
<dbReference type="CDD" id="cd06587">
    <property type="entry name" value="VOC"/>
    <property type="match status" value="1"/>
</dbReference>
<protein>
    <submittedName>
        <fullName evidence="2">VOC family protein</fullName>
    </submittedName>
</protein>
<gene>
    <name evidence="2" type="ORF">ACFFGH_12210</name>
</gene>
<organism evidence="2 3">
    <name type="scientific">Lysobacter korlensis</name>
    <dbReference type="NCBI Taxonomy" id="553636"/>
    <lineage>
        <taxon>Bacteria</taxon>
        <taxon>Pseudomonadati</taxon>
        <taxon>Pseudomonadota</taxon>
        <taxon>Gammaproteobacteria</taxon>
        <taxon>Lysobacterales</taxon>
        <taxon>Lysobacteraceae</taxon>
        <taxon>Lysobacter</taxon>
    </lineage>
</organism>
<dbReference type="InterPro" id="IPR004360">
    <property type="entry name" value="Glyas_Fos-R_dOase_dom"/>
</dbReference>
<evidence type="ECO:0000313" key="3">
    <source>
        <dbReference type="Proteomes" id="UP001589896"/>
    </source>
</evidence>
<dbReference type="EMBL" id="JBHLTG010000002">
    <property type="protein sequence ID" value="MFC0678604.1"/>
    <property type="molecule type" value="Genomic_DNA"/>
</dbReference>
<keyword evidence="3" id="KW-1185">Reference proteome</keyword>
<sequence length="161" mass="17616">MTDAHAARSRLDPGIDRDIYPMPSFTTFPVADLDRSRAWYEALGFITLAVVPAPDGAPLVVHLRRMRYQDILLVPGTPTPGFRVSFAAGEVDLTAVAETARRRVHAAERAGTISGPERTPWYALELTAIDPDGYAIVLTAPLLDDSARDDDWSRRVTGSVL</sequence>
<dbReference type="InterPro" id="IPR029068">
    <property type="entry name" value="Glyas_Bleomycin-R_OHBP_Dase"/>
</dbReference>
<evidence type="ECO:0000259" key="1">
    <source>
        <dbReference type="PROSITE" id="PS51819"/>
    </source>
</evidence>